<organism evidence="2 3">
    <name type="scientific">Nocardiopsis coralli</name>
    <dbReference type="NCBI Taxonomy" id="2772213"/>
    <lineage>
        <taxon>Bacteria</taxon>
        <taxon>Bacillati</taxon>
        <taxon>Actinomycetota</taxon>
        <taxon>Actinomycetes</taxon>
        <taxon>Streptosporangiales</taxon>
        <taxon>Nocardiopsidaceae</taxon>
        <taxon>Nocardiopsis</taxon>
    </lineage>
</organism>
<proteinExistence type="predicted"/>
<sequence length="60" mass="6358">MPSDAISSLALTVVFIALALYAAHHVVKGGVLAALRQHAHEQRDLEERRARRDAGPGSGA</sequence>
<comment type="caution">
    <text evidence="2">The sequence shown here is derived from an EMBL/GenBank/DDBJ whole genome shotgun (WGS) entry which is preliminary data.</text>
</comment>
<gene>
    <name evidence="2" type="ORF">IDM40_10825</name>
</gene>
<name>A0ABR9P5T2_9ACTN</name>
<evidence type="ECO:0000313" key="3">
    <source>
        <dbReference type="Proteomes" id="UP000806528"/>
    </source>
</evidence>
<evidence type="ECO:0000256" key="1">
    <source>
        <dbReference type="SAM" id="MobiDB-lite"/>
    </source>
</evidence>
<protein>
    <submittedName>
        <fullName evidence="2">Uncharacterized protein</fullName>
    </submittedName>
</protein>
<dbReference type="RefSeq" id="WP_193121824.1">
    <property type="nucleotide sequence ID" value="NZ_JADBGI010000008.1"/>
</dbReference>
<feature type="region of interest" description="Disordered" evidence="1">
    <location>
        <begin position="40"/>
        <end position="60"/>
    </location>
</feature>
<reference evidence="2 3" key="1">
    <citation type="submission" date="2020-09" db="EMBL/GenBank/DDBJ databases">
        <title>Diversity and distribution of actinomycetes associated with coral in the coast of Hainan.</title>
        <authorList>
            <person name="Li F."/>
        </authorList>
    </citation>
    <scope>NUCLEOTIDE SEQUENCE [LARGE SCALE GENOMIC DNA]</scope>
    <source>
        <strain evidence="2 3">HNM0947</strain>
    </source>
</reference>
<evidence type="ECO:0000313" key="2">
    <source>
        <dbReference type="EMBL" id="MBE2999193.1"/>
    </source>
</evidence>
<dbReference type="EMBL" id="JADBGI010000008">
    <property type="protein sequence ID" value="MBE2999193.1"/>
    <property type="molecule type" value="Genomic_DNA"/>
</dbReference>
<dbReference type="Proteomes" id="UP000806528">
    <property type="component" value="Unassembled WGS sequence"/>
</dbReference>
<keyword evidence="3" id="KW-1185">Reference proteome</keyword>
<accession>A0ABR9P5T2</accession>
<feature type="compositionally biased region" description="Basic and acidic residues" evidence="1">
    <location>
        <begin position="40"/>
        <end position="54"/>
    </location>
</feature>